<feature type="non-terminal residue" evidence="1">
    <location>
        <position position="1"/>
    </location>
</feature>
<keyword evidence="2" id="KW-1185">Reference proteome</keyword>
<dbReference type="EMBL" id="CATNWA010007222">
    <property type="protein sequence ID" value="CAI9553584.1"/>
    <property type="molecule type" value="Genomic_DNA"/>
</dbReference>
<dbReference type="Proteomes" id="UP001162483">
    <property type="component" value="Unassembled WGS sequence"/>
</dbReference>
<evidence type="ECO:0008006" key="3">
    <source>
        <dbReference type="Google" id="ProtNLM"/>
    </source>
</evidence>
<organism evidence="1 2">
    <name type="scientific">Staurois parvus</name>
    <dbReference type="NCBI Taxonomy" id="386267"/>
    <lineage>
        <taxon>Eukaryota</taxon>
        <taxon>Metazoa</taxon>
        <taxon>Chordata</taxon>
        <taxon>Craniata</taxon>
        <taxon>Vertebrata</taxon>
        <taxon>Euteleostomi</taxon>
        <taxon>Amphibia</taxon>
        <taxon>Batrachia</taxon>
        <taxon>Anura</taxon>
        <taxon>Neobatrachia</taxon>
        <taxon>Ranoidea</taxon>
        <taxon>Ranidae</taxon>
        <taxon>Staurois</taxon>
    </lineage>
</organism>
<proteinExistence type="predicted"/>
<sequence length="219" mass="24764">KKTNNRVPLVTTYNPALEGIRKIIKDLQPIITEDGTLKASIGGCWNISFRQPSNLRNKLISRKLPSDYDVTNNGSTPCNKKRCKLCKQINSSKRVRHSKGIFNISGSYSCTSSNVVCLIQCRKCSKGSYVGETGQKLQTRMNLHRRTIKEHKEDDLCTPVGHHFAQPGHIMGDLNILVLKGNFKSIQERKTFELRMIILFDARDNGLNVDMGFLTHYPT</sequence>
<protein>
    <recommendedName>
        <fullName evidence="3">GIY-YIG domain-containing protein</fullName>
    </recommendedName>
</protein>
<evidence type="ECO:0000313" key="2">
    <source>
        <dbReference type="Proteomes" id="UP001162483"/>
    </source>
</evidence>
<gene>
    <name evidence="1" type="ORF">SPARVUS_LOCUS4066725</name>
</gene>
<evidence type="ECO:0000313" key="1">
    <source>
        <dbReference type="EMBL" id="CAI9553584.1"/>
    </source>
</evidence>
<dbReference type="CDD" id="cd10442">
    <property type="entry name" value="GIY-YIG_PLEs"/>
    <property type="match status" value="1"/>
</dbReference>
<accession>A0ABN9C0Q6</accession>
<name>A0ABN9C0Q6_9NEOB</name>
<comment type="caution">
    <text evidence="1">The sequence shown here is derived from an EMBL/GenBank/DDBJ whole genome shotgun (WGS) entry which is preliminary data.</text>
</comment>
<feature type="non-terminal residue" evidence="1">
    <location>
        <position position="219"/>
    </location>
</feature>
<reference evidence="1" key="1">
    <citation type="submission" date="2023-05" db="EMBL/GenBank/DDBJ databases">
        <authorList>
            <person name="Stuckert A."/>
        </authorList>
    </citation>
    <scope>NUCLEOTIDE SEQUENCE</scope>
</reference>